<reference evidence="3" key="1">
    <citation type="journal article" date="2019" name="Int. J. Syst. Evol. Microbiol.">
        <title>The Global Catalogue of Microorganisms (GCM) 10K type strain sequencing project: providing services to taxonomists for standard genome sequencing and annotation.</title>
        <authorList>
            <consortium name="The Broad Institute Genomics Platform"/>
            <consortium name="The Broad Institute Genome Sequencing Center for Infectious Disease"/>
            <person name="Wu L."/>
            <person name="Ma J."/>
        </authorList>
    </citation>
    <scope>NUCLEOTIDE SEQUENCE [LARGE SCALE GENOMIC DNA]</scope>
    <source>
        <strain evidence="3">KACC 12633</strain>
    </source>
</reference>
<name>A0ABW0PUC9_9HYPH</name>
<dbReference type="Proteomes" id="UP001596150">
    <property type="component" value="Unassembled WGS sequence"/>
</dbReference>
<dbReference type="RefSeq" id="WP_266341572.1">
    <property type="nucleotide sequence ID" value="NZ_JAPKNH010000001.1"/>
</dbReference>
<organism evidence="2 3">
    <name type="scientific">Kaistia terrae</name>
    <dbReference type="NCBI Taxonomy" id="537017"/>
    <lineage>
        <taxon>Bacteria</taxon>
        <taxon>Pseudomonadati</taxon>
        <taxon>Pseudomonadota</taxon>
        <taxon>Alphaproteobacteria</taxon>
        <taxon>Hyphomicrobiales</taxon>
        <taxon>Kaistiaceae</taxon>
        <taxon>Kaistia</taxon>
    </lineage>
</organism>
<protein>
    <recommendedName>
        <fullName evidence="4">Tat pathway signal protein</fullName>
    </recommendedName>
</protein>
<feature type="chain" id="PRO_5045181357" description="Tat pathway signal protein" evidence="1">
    <location>
        <begin position="33"/>
        <end position="151"/>
    </location>
</feature>
<gene>
    <name evidence="2" type="ORF">ACFPP9_10620</name>
</gene>
<feature type="signal peptide" evidence="1">
    <location>
        <begin position="1"/>
        <end position="32"/>
    </location>
</feature>
<keyword evidence="3" id="KW-1185">Reference proteome</keyword>
<evidence type="ECO:0008006" key="4">
    <source>
        <dbReference type="Google" id="ProtNLM"/>
    </source>
</evidence>
<keyword evidence="1" id="KW-0732">Signal</keyword>
<evidence type="ECO:0000256" key="1">
    <source>
        <dbReference type="SAM" id="SignalP"/>
    </source>
</evidence>
<accession>A0ABW0PUC9</accession>
<proteinExistence type="predicted"/>
<evidence type="ECO:0000313" key="3">
    <source>
        <dbReference type="Proteomes" id="UP001596150"/>
    </source>
</evidence>
<comment type="caution">
    <text evidence="2">The sequence shown here is derived from an EMBL/GenBank/DDBJ whole genome shotgun (WGS) entry which is preliminary data.</text>
</comment>
<evidence type="ECO:0000313" key="2">
    <source>
        <dbReference type="EMBL" id="MFC5516224.1"/>
    </source>
</evidence>
<sequence length="151" mass="15893">MAVSSGGKRAGLLRGATGAALVLMATASAAQAQDAPRTISIELNGAEANNKACRLSFVIDNGLEANIDDMALELVLFEQDGRVNRFVVVRTAKVPAGKSRVRQFDIPETACPSIARILVNDVKECTGAGLTPGSCAESIKVATRTDMRFEN</sequence>
<dbReference type="EMBL" id="JBHSML010000003">
    <property type="protein sequence ID" value="MFC5516224.1"/>
    <property type="molecule type" value="Genomic_DNA"/>
</dbReference>